<dbReference type="EMBL" id="MGAL01000043">
    <property type="protein sequence ID" value="OGK46339.1"/>
    <property type="molecule type" value="Genomic_DNA"/>
</dbReference>
<reference evidence="3 4" key="1">
    <citation type="journal article" date="2016" name="Nat. Commun.">
        <title>Thousands of microbial genomes shed light on interconnected biogeochemical processes in an aquifer system.</title>
        <authorList>
            <person name="Anantharaman K."/>
            <person name="Brown C.T."/>
            <person name="Hug L.A."/>
            <person name="Sharon I."/>
            <person name="Castelle C.J."/>
            <person name="Probst A.J."/>
            <person name="Thomas B.C."/>
            <person name="Singh A."/>
            <person name="Wilkins M.J."/>
            <person name="Karaoz U."/>
            <person name="Brodie E.L."/>
            <person name="Williams K.H."/>
            <person name="Hubbard S.S."/>
            <person name="Banfield J.F."/>
        </authorList>
    </citation>
    <scope>NUCLEOTIDE SEQUENCE [LARGE SCALE GENOMIC DNA]</scope>
</reference>
<evidence type="ECO:0000313" key="4">
    <source>
        <dbReference type="Proteomes" id="UP000177141"/>
    </source>
</evidence>
<name>A0A1F7ISI4_9BACT</name>
<feature type="transmembrane region" description="Helical" evidence="2">
    <location>
        <begin position="32"/>
        <end position="52"/>
    </location>
</feature>
<organism evidence="3 4">
    <name type="scientific">Candidatus Roizmanbacteria bacterium RIFCSPLOWO2_01_FULL_38_12</name>
    <dbReference type="NCBI Taxonomy" id="1802061"/>
    <lineage>
        <taxon>Bacteria</taxon>
        <taxon>Candidatus Roizmaniibacteriota</taxon>
    </lineage>
</organism>
<keyword evidence="2" id="KW-0472">Membrane</keyword>
<dbReference type="AlphaFoldDB" id="A0A1F7ISI4"/>
<comment type="caution">
    <text evidence="3">The sequence shown here is derived from an EMBL/GenBank/DDBJ whole genome shotgun (WGS) entry which is preliminary data.</text>
</comment>
<proteinExistence type="predicted"/>
<evidence type="ECO:0000313" key="3">
    <source>
        <dbReference type="EMBL" id="OGK46339.1"/>
    </source>
</evidence>
<keyword evidence="2" id="KW-0812">Transmembrane</keyword>
<accession>A0A1F7ISI4</accession>
<keyword evidence="2" id="KW-1133">Transmembrane helix</keyword>
<evidence type="ECO:0000256" key="1">
    <source>
        <dbReference type="SAM" id="MobiDB-lite"/>
    </source>
</evidence>
<sequence>MINITRTTEVQKKTNFFRTLQKNPFYKNLKNLKFRVIFFAFLFLLVIIITFSKYKFLAKDNKLDDASIKVNQTNASISKKPENSKNVGSNQSGNILKNPTATPKITIKITNTIAPTKRTSNPPVMNISFPSENQSITLTSSQQFCVVDTPAGGDQNGLQRRQNINNSGWSEYASITTLCFTPNEGQNSMILQYKNNSGDESTQYNRNFTFHKQQPITVTLNGRLYSDDNCNGSWDSGEGNVNGSSTVNIFKMPEFYILGTVQSGNDGTFNSFSYNHTINDGESISLQAVPVSPEGYKGNPNYSSQTVTLNKDSNNYLVNIPQVPNSNVSACQF</sequence>
<feature type="compositionally biased region" description="Polar residues" evidence="1">
    <location>
        <begin position="84"/>
        <end position="95"/>
    </location>
</feature>
<evidence type="ECO:0000256" key="2">
    <source>
        <dbReference type="SAM" id="Phobius"/>
    </source>
</evidence>
<dbReference type="Proteomes" id="UP000177141">
    <property type="component" value="Unassembled WGS sequence"/>
</dbReference>
<protein>
    <submittedName>
        <fullName evidence="3">Uncharacterized protein</fullName>
    </submittedName>
</protein>
<gene>
    <name evidence="3" type="ORF">A3A93_03110</name>
</gene>
<feature type="region of interest" description="Disordered" evidence="1">
    <location>
        <begin position="77"/>
        <end position="98"/>
    </location>
</feature>